<evidence type="ECO:0000256" key="1">
    <source>
        <dbReference type="SAM" id="MobiDB-lite"/>
    </source>
</evidence>
<name>A0A9Q1L0R9_9CARY</name>
<reference evidence="3" key="1">
    <citation type="submission" date="2022-04" db="EMBL/GenBank/DDBJ databases">
        <title>Carnegiea gigantea Genome sequencing and assembly v2.</title>
        <authorList>
            <person name="Copetti D."/>
            <person name="Sanderson M.J."/>
            <person name="Burquez A."/>
            <person name="Wojciechowski M.F."/>
        </authorList>
    </citation>
    <scope>NUCLEOTIDE SEQUENCE</scope>
    <source>
        <strain evidence="3">SGP5-SGP5p</strain>
        <tissue evidence="3">Aerial part</tissue>
    </source>
</reference>
<keyword evidence="2" id="KW-1133">Transmembrane helix</keyword>
<evidence type="ECO:0000313" key="4">
    <source>
        <dbReference type="Proteomes" id="UP001153076"/>
    </source>
</evidence>
<comment type="caution">
    <text evidence="3">The sequence shown here is derived from an EMBL/GenBank/DDBJ whole genome shotgun (WGS) entry which is preliminary data.</text>
</comment>
<protein>
    <submittedName>
        <fullName evidence="3">Uncharacterized protein</fullName>
    </submittedName>
</protein>
<organism evidence="3 4">
    <name type="scientific">Carnegiea gigantea</name>
    <dbReference type="NCBI Taxonomy" id="171969"/>
    <lineage>
        <taxon>Eukaryota</taxon>
        <taxon>Viridiplantae</taxon>
        <taxon>Streptophyta</taxon>
        <taxon>Embryophyta</taxon>
        <taxon>Tracheophyta</taxon>
        <taxon>Spermatophyta</taxon>
        <taxon>Magnoliopsida</taxon>
        <taxon>eudicotyledons</taxon>
        <taxon>Gunneridae</taxon>
        <taxon>Pentapetalae</taxon>
        <taxon>Caryophyllales</taxon>
        <taxon>Cactineae</taxon>
        <taxon>Cactaceae</taxon>
        <taxon>Cactoideae</taxon>
        <taxon>Echinocereeae</taxon>
        <taxon>Carnegiea</taxon>
    </lineage>
</organism>
<feature type="region of interest" description="Disordered" evidence="1">
    <location>
        <begin position="310"/>
        <end position="329"/>
    </location>
</feature>
<proteinExistence type="predicted"/>
<accession>A0A9Q1L0R9</accession>
<keyword evidence="2" id="KW-0472">Membrane</keyword>
<dbReference type="AlphaFoldDB" id="A0A9Q1L0R9"/>
<feature type="transmembrane region" description="Helical" evidence="2">
    <location>
        <begin position="12"/>
        <end position="33"/>
    </location>
</feature>
<feature type="compositionally biased region" description="Basic and acidic residues" evidence="1">
    <location>
        <begin position="265"/>
        <end position="274"/>
    </location>
</feature>
<keyword evidence="4" id="KW-1185">Reference proteome</keyword>
<feature type="region of interest" description="Disordered" evidence="1">
    <location>
        <begin position="247"/>
        <end position="279"/>
    </location>
</feature>
<evidence type="ECO:0000256" key="2">
    <source>
        <dbReference type="SAM" id="Phobius"/>
    </source>
</evidence>
<keyword evidence="2" id="KW-0812">Transmembrane</keyword>
<gene>
    <name evidence="3" type="ORF">Cgig2_008098</name>
</gene>
<evidence type="ECO:0000313" key="3">
    <source>
        <dbReference type="EMBL" id="KAJ8453214.1"/>
    </source>
</evidence>
<dbReference type="Proteomes" id="UP001153076">
    <property type="component" value="Unassembled WGS sequence"/>
</dbReference>
<dbReference type="EMBL" id="JAKOGI010000001">
    <property type="protein sequence ID" value="KAJ8453214.1"/>
    <property type="molecule type" value="Genomic_DNA"/>
</dbReference>
<sequence>MRRRESQINLNIFWTSSVIPSLLVVSMTLGTMATTSHDETAAMLTSQWKNVWIDIAPQSSGPFFFPRPTMLTSTLLDHLPIFLQLKSATSGSRRARRGLKFENMWALDKDCEEVIKTAWNEEDDASNVIAVERKMAACAKALSMWNSSSFGQGSFDAGCPLATAILGGETKLQHRQITRLGPGIRVCHTGIFRPGRLGGFQTTDWVPRSGGGRGGGGLQQVFKLVFPTSSSRGTVLKARPTAIPFAIPTPDKKISNNPSSSLHAMHRERSKDSSSVKSPLIDGISPIRLLLDKSSIRTYPVREFQETHGRATMDLSQNPVREFRERLTN</sequence>
<dbReference type="OrthoDB" id="1113909at2759"/>